<dbReference type="InterPro" id="IPR019587">
    <property type="entry name" value="Polyketide_cyclase/dehydratase"/>
</dbReference>
<dbReference type="InterPro" id="IPR023393">
    <property type="entry name" value="START-like_dom_sf"/>
</dbReference>
<dbReference type="Proteomes" id="UP000315889">
    <property type="component" value="Unassembled WGS sequence"/>
</dbReference>
<protein>
    <submittedName>
        <fullName evidence="1">SRPBCC family protein</fullName>
    </submittedName>
</protein>
<comment type="caution">
    <text evidence="1">The sequence shown here is derived from an EMBL/GenBank/DDBJ whole genome shotgun (WGS) entry which is preliminary data.</text>
</comment>
<evidence type="ECO:0000313" key="1">
    <source>
        <dbReference type="EMBL" id="RZO19773.1"/>
    </source>
</evidence>
<gene>
    <name evidence="1" type="ORF">EVB03_06470</name>
</gene>
<dbReference type="AlphaFoldDB" id="A0A520MEY4"/>
<reference evidence="1 2" key="1">
    <citation type="submission" date="2019-02" db="EMBL/GenBank/DDBJ databases">
        <title>Prokaryotic population dynamics and viral predation in marine succession experiment using metagenomics: the confinement effect.</title>
        <authorList>
            <person name="Haro-Moreno J.M."/>
            <person name="Rodriguez-Valera F."/>
            <person name="Lopez-Perez M."/>
        </authorList>
    </citation>
    <scope>NUCLEOTIDE SEQUENCE [LARGE SCALE GENOMIC DNA]</scope>
    <source>
        <strain evidence="1">MED-G170</strain>
    </source>
</reference>
<proteinExistence type="predicted"/>
<dbReference type="Gene3D" id="3.30.530.20">
    <property type="match status" value="1"/>
</dbReference>
<dbReference type="EMBL" id="SHBP01000008">
    <property type="protein sequence ID" value="RZO19773.1"/>
    <property type="molecule type" value="Genomic_DNA"/>
</dbReference>
<sequence length="130" mass="14635">MTIKFNHSLPYSAEEVWAVLGKPDRVDWVPGVKSCDFDGEVRSLILPGAGAIKERILLHDNSKRRIEYSCFESPGALTYHHAKMEIIQDGQHSSLAWEANIEPVELEAFVKESMEGALSQLEDVLARNRL</sequence>
<name>A0A520MEY4_9GAMM</name>
<accession>A0A520MEY4</accession>
<dbReference type="SUPFAM" id="SSF55961">
    <property type="entry name" value="Bet v1-like"/>
    <property type="match status" value="1"/>
</dbReference>
<dbReference type="CDD" id="cd07821">
    <property type="entry name" value="PYR_PYL_RCAR_like"/>
    <property type="match status" value="1"/>
</dbReference>
<dbReference type="Pfam" id="PF10604">
    <property type="entry name" value="Polyketide_cyc2"/>
    <property type="match status" value="1"/>
</dbReference>
<evidence type="ECO:0000313" key="2">
    <source>
        <dbReference type="Proteomes" id="UP000315889"/>
    </source>
</evidence>
<organism evidence="1 2">
    <name type="scientific">SAR92 clade bacterium</name>
    <dbReference type="NCBI Taxonomy" id="2315479"/>
    <lineage>
        <taxon>Bacteria</taxon>
        <taxon>Pseudomonadati</taxon>
        <taxon>Pseudomonadota</taxon>
        <taxon>Gammaproteobacteria</taxon>
        <taxon>Cellvibrionales</taxon>
        <taxon>Porticoccaceae</taxon>
        <taxon>SAR92 clade</taxon>
    </lineage>
</organism>